<dbReference type="EMBL" id="MFKF01000239">
    <property type="protein sequence ID" value="OGG49108.1"/>
    <property type="molecule type" value="Genomic_DNA"/>
</dbReference>
<organism evidence="2 3">
    <name type="scientific">Handelsmanbacteria sp. (strain RIFCSPLOWO2_12_FULL_64_10)</name>
    <dbReference type="NCBI Taxonomy" id="1817868"/>
    <lineage>
        <taxon>Bacteria</taxon>
        <taxon>Candidatus Handelsmaniibacteriota</taxon>
    </lineage>
</organism>
<dbReference type="Pfam" id="PF00669">
    <property type="entry name" value="Flagellin_N"/>
    <property type="match status" value="1"/>
</dbReference>
<dbReference type="PANTHER" id="PTHR42792:SF2">
    <property type="entry name" value="FLAGELLIN"/>
    <property type="match status" value="1"/>
</dbReference>
<dbReference type="PANTHER" id="PTHR42792">
    <property type="entry name" value="FLAGELLIN"/>
    <property type="match status" value="1"/>
</dbReference>
<gene>
    <name evidence="2" type="ORF">A3F84_26705</name>
</gene>
<dbReference type="InterPro" id="IPR001029">
    <property type="entry name" value="Flagellin_N"/>
</dbReference>
<evidence type="ECO:0000259" key="1">
    <source>
        <dbReference type="Pfam" id="PF00669"/>
    </source>
</evidence>
<feature type="domain" description="Flagellin N-terminal" evidence="1">
    <location>
        <begin position="6"/>
        <end position="140"/>
    </location>
</feature>
<dbReference type="PRINTS" id="PR00207">
    <property type="entry name" value="FLAGELLIN"/>
</dbReference>
<dbReference type="AlphaFoldDB" id="A0A1F6CJ23"/>
<dbReference type="InterPro" id="IPR001492">
    <property type="entry name" value="Flagellin"/>
</dbReference>
<dbReference type="GO" id="GO:0009288">
    <property type="term" value="C:bacterial-type flagellum"/>
    <property type="evidence" value="ECO:0007669"/>
    <property type="project" value="InterPro"/>
</dbReference>
<dbReference type="Gene3D" id="1.20.1330.10">
    <property type="entry name" value="f41 fragment of flagellin, N-terminal domain"/>
    <property type="match status" value="1"/>
</dbReference>
<reference evidence="2 3" key="1">
    <citation type="journal article" date="2016" name="Nat. Commun.">
        <title>Thousands of microbial genomes shed light on interconnected biogeochemical processes in an aquifer system.</title>
        <authorList>
            <person name="Anantharaman K."/>
            <person name="Brown C.T."/>
            <person name="Hug L.A."/>
            <person name="Sharon I."/>
            <person name="Castelle C.J."/>
            <person name="Probst A.J."/>
            <person name="Thomas B.C."/>
            <person name="Singh A."/>
            <person name="Wilkins M.J."/>
            <person name="Karaoz U."/>
            <person name="Brodie E.L."/>
            <person name="Williams K.H."/>
            <person name="Hubbard S.S."/>
            <person name="Banfield J.F."/>
        </authorList>
    </citation>
    <scope>NUCLEOTIDE SEQUENCE [LARGE SCALE GENOMIC DNA]</scope>
    <source>
        <strain evidence="3">RIFCSPLOWO2_12_FULL_64_10</strain>
    </source>
</reference>
<proteinExistence type="predicted"/>
<feature type="non-terminal residue" evidence="2">
    <location>
        <position position="327"/>
    </location>
</feature>
<protein>
    <recommendedName>
        <fullName evidence="1">Flagellin N-terminal domain-containing protein</fullName>
    </recommendedName>
</protein>
<dbReference type="SUPFAM" id="SSF64518">
    <property type="entry name" value="Phase 1 flagellin"/>
    <property type="match status" value="1"/>
</dbReference>
<name>A0A1F6CJ23_HANXR</name>
<evidence type="ECO:0000313" key="2">
    <source>
        <dbReference type="EMBL" id="OGG49108.1"/>
    </source>
</evidence>
<dbReference type="Proteomes" id="UP000178606">
    <property type="component" value="Unassembled WGS sequence"/>
</dbReference>
<sequence>MPLRVVHNIPSVNVQRMMGMNNRELGRRLERLSSGLRVNRAADDAAGLSISEGMRAEISGLRVGVMNTEQGINLVQTAEGALNEVNAMLIRMRELAVQSASSTVTDGNRQAINAEFIQLNNEIDRIASVTSYNNSSLLTGFGNLVSQDTGVSSALASDTTGVIEVRMSGATSGTYTFADTASDGDLTLGNGTVTQTIRLSAALDGDTVATGTTMVANFDRLGIQLVLTGSRSATSSVPASDGYQDGDLDTETILIEDTGVGGAFQIGAKDTANDRLSISIGDMRSSGSTLNTSSLSISSLSASQSAITAIDLAITKVSQQRGDLGAS</sequence>
<dbReference type="GO" id="GO:0005198">
    <property type="term" value="F:structural molecule activity"/>
    <property type="evidence" value="ECO:0007669"/>
    <property type="project" value="InterPro"/>
</dbReference>
<dbReference type="Gene3D" id="3.30.70.2120">
    <property type="match status" value="1"/>
</dbReference>
<comment type="caution">
    <text evidence="2">The sequence shown here is derived from an EMBL/GenBank/DDBJ whole genome shotgun (WGS) entry which is preliminary data.</text>
</comment>
<accession>A0A1F6CJ23</accession>
<evidence type="ECO:0000313" key="3">
    <source>
        <dbReference type="Proteomes" id="UP000178606"/>
    </source>
</evidence>